<dbReference type="EMBL" id="VFLP01000051">
    <property type="protein sequence ID" value="TRX90865.1"/>
    <property type="molecule type" value="Genomic_DNA"/>
</dbReference>
<name>A0A553HSE6_9PEZI</name>
<dbReference type="Proteomes" id="UP000319160">
    <property type="component" value="Unassembled WGS sequence"/>
</dbReference>
<evidence type="ECO:0000313" key="2">
    <source>
        <dbReference type="EMBL" id="TRX90865.1"/>
    </source>
</evidence>
<feature type="domain" description="Enoyl reductase (ER)" evidence="1">
    <location>
        <begin position="14"/>
        <end position="333"/>
    </location>
</feature>
<reference evidence="3" key="1">
    <citation type="submission" date="2019-06" db="EMBL/GenBank/DDBJ databases">
        <title>Draft genome sequence of the griseofulvin-producing fungus Xylaria cubensis strain G536.</title>
        <authorList>
            <person name="Mead M.E."/>
            <person name="Raja H.A."/>
            <person name="Steenwyk J.L."/>
            <person name="Knowles S.L."/>
            <person name="Oberlies N.H."/>
            <person name="Rokas A."/>
        </authorList>
    </citation>
    <scope>NUCLEOTIDE SEQUENCE [LARGE SCALE GENOMIC DNA]</scope>
    <source>
        <strain evidence="3">G536</strain>
    </source>
</reference>
<dbReference type="Gene3D" id="3.40.50.720">
    <property type="entry name" value="NAD(P)-binding Rossmann-like Domain"/>
    <property type="match status" value="1"/>
</dbReference>
<keyword evidence="3" id="KW-1185">Reference proteome</keyword>
<dbReference type="PANTHER" id="PTHR43677">
    <property type="entry name" value="SHORT-CHAIN DEHYDROGENASE/REDUCTASE"/>
    <property type="match status" value="1"/>
</dbReference>
<dbReference type="GO" id="GO:0016491">
    <property type="term" value="F:oxidoreductase activity"/>
    <property type="evidence" value="ECO:0007669"/>
    <property type="project" value="InterPro"/>
</dbReference>
<dbReference type="GO" id="GO:0005739">
    <property type="term" value="C:mitochondrion"/>
    <property type="evidence" value="ECO:0007669"/>
    <property type="project" value="TreeGrafter"/>
</dbReference>
<dbReference type="InterPro" id="IPR011032">
    <property type="entry name" value="GroES-like_sf"/>
</dbReference>
<dbReference type="SUPFAM" id="SSF51735">
    <property type="entry name" value="NAD(P)-binding Rossmann-fold domains"/>
    <property type="match status" value="1"/>
</dbReference>
<proteinExistence type="predicted"/>
<sequence>MPISIRKVVISEFGDVSKVNVEQSSIDPPKPGEVQVAPIFSGFSGADINMRRGLYPMQKKAPLTPGYCLAGRARTDGTHIRVGDLVACITVYDAEAELINVPEKYLIRVPNGVSPEAATALVLDWATAYGMVERAKVTHGQRVFIHGVSGAVGYATMKLCQLRGAVVYGTASERNHQVLRDQGAIPFVYTNKDWIKTMQELGGVHAVFDALGGESWEESYSILPPCSGGKEQGLLVAYGQNQSALSDTDASGGAVKPVAKLLFKNAKLFSNRSTCFFYVTRDQASFVPTVNTLFGMVRDGKIDVVIKNIWDMEDIKTAHQSWASSSGLGSNLIRISKE</sequence>
<dbReference type="PANTHER" id="PTHR43677:SF4">
    <property type="entry name" value="QUINONE OXIDOREDUCTASE-LIKE PROTEIN 2"/>
    <property type="match status" value="1"/>
</dbReference>
<dbReference type="InterPro" id="IPR020843">
    <property type="entry name" value="ER"/>
</dbReference>
<dbReference type="SUPFAM" id="SSF50129">
    <property type="entry name" value="GroES-like"/>
    <property type="match status" value="1"/>
</dbReference>
<dbReference type="Gene3D" id="3.90.180.10">
    <property type="entry name" value="Medium-chain alcohol dehydrogenases, catalytic domain"/>
    <property type="match status" value="1"/>
</dbReference>
<comment type="caution">
    <text evidence="2">The sequence shown here is derived from an EMBL/GenBank/DDBJ whole genome shotgun (WGS) entry which is preliminary data.</text>
</comment>
<dbReference type="AlphaFoldDB" id="A0A553HSE6"/>
<dbReference type="OrthoDB" id="203908at2759"/>
<dbReference type="InterPro" id="IPR036291">
    <property type="entry name" value="NAD(P)-bd_dom_sf"/>
</dbReference>
<dbReference type="CDD" id="cd08273">
    <property type="entry name" value="MDR8"/>
    <property type="match status" value="1"/>
</dbReference>
<dbReference type="InterPro" id="IPR013149">
    <property type="entry name" value="ADH-like_C"/>
</dbReference>
<protein>
    <recommendedName>
        <fullName evidence="1">Enoyl reductase (ER) domain-containing protein</fullName>
    </recommendedName>
</protein>
<accession>A0A553HSE6</accession>
<gene>
    <name evidence="2" type="ORF">FHL15_008269</name>
</gene>
<dbReference type="InterPro" id="IPR051397">
    <property type="entry name" value="Zn-ADH-like_protein"/>
</dbReference>
<dbReference type="STRING" id="2512241.A0A553HSE6"/>
<evidence type="ECO:0000313" key="3">
    <source>
        <dbReference type="Proteomes" id="UP000319160"/>
    </source>
</evidence>
<organism evidence="2 3">
    <name type="scientific">Xylaria flabelliformis</name>
    <dbReference type="NCBI Taxonomy" id="2512241"/>
    <lineage>
        <taxon>Eukaryota</taxon>
        <taxon>Fungi</taxon>
        <taxon>Dikarya</taxon>
        <taxon>Ascomycota</taxon>
        <taxon>Pezizomycotina</taxon>
        <taxon>Sordariomycetes</taxon>
        <taxon>Xylariomycetidae</taxon>
        <taxon>Xylariales</taxon>
        <taxon>Xylariaceae</taxon>
        <taxon>Xylaria</taxon>
    </lineage>
</organism>
<evidence type="ECO:0000259" key="1">
    <source>
        <dbReference type="SMART" id="SM00829"/>
    </source>
</evidence>
<dbReference type="SMART" id="SM00829">
    <property type="entry name" value="PKS_ER"/>
    <property type="match status" value="1"/>
</dbReference>
<dbReference type="Pfam" id="PF00107">
    <property type="entry name" value="ADH_zinc_N"/>
    <property type="match status" value="1"/>
</dbReference>